<evidence type="ECO:0000256" key="12">
    <source>
        <dbReference type="ARBA" id="ARBA00025614"/>
    </source>
</evidence>
<evidence type="ECO:0000256" key="11">
    <source>
        <dbReference type="ARBA" id="ARBA00025198"/>
    </source>
</evidence>
<keyword evidence="19" id="KW-0732">Signal</keyword>
<dbReference type="PANTHER" id="PTHR33445:SF1">
    <property type="entry name" value="ATP SYNTHASE SUBUNIT B"/>
    <property type="match status" value="1"/>
</dbReference>
<feature type="chain" id="PRO_5021922882" description="ATP synthase subunit b" evidence="19">
    <location>
        <begin position="29"/>
        <end position="217"/>
    </location>
</feature>
<gene>
    <name evidence="15 20" type="primary">atpF</name>
    <name evidence="20" type="ORF">HG15A2_30160</name>
</gene>
<evidence type="ECO:0000256" key="3">
    <source>
        <dbReference type="ARBA" id="ARBA00022475"/>
    </source>
</evidence>
<evidence type="ECO:0000256" key="7">
    <source>
        <dbReference type="ARBA" id="ARBA00022989"/>
    </source>
</evidence>
<comment type="similarity">
    <text evidence="1 15 16">Belongs to the ATPase B chain family.</text>
</comment>
<protein>
    <recommendedName>
        <fullName evidence="15">ATP synthase subunit b</fullName>
    </recommendedName>
    <alternativeName>
        <fullName evidence="15">ATP synthase F(0) sector subunit b</fullName>
    </alternativeName>
    <alternativeName>
        <fullName evidence="15">ATPase subunit I</fullName>
    </alternativeName>
    <alternativeName>
        <fullName evidence="15">F-type ATPase subunit b</fullName>
        <shortName evidence="15">F-ATPase subunit b</shortName>
    </alternativeName>
</protein>
<evidence type="ECO:0000256" key="6">
    <source>
        <dbReference type="ARBA" id="ARBA00022781"/>
    </source>
</evidence>
<organism evidence="20 21">
    <name type="scientific">Adhaeretor mobilis</name>
    <dbReference type="NCBI Taxonomy" id="1930276"/>
    <lineage>
        <taxon>Bacteria</taxon>
        <taxon>Pseudomonadati</taxon>
        <taxon>Planctomycetota</taxon>
        <taxon>Planctomycetia</taxon>
        <taxon>Pirellulales</taxon>
        <taxon>Lacipirellulaceae</taxon>
        <taxon>Adhaeretor</taxon>
    </lineage>
</organism>
<evidence type="ECO:0000256" key="18">
    <source>
        <dbReference type="SAM" id="MobiDB-lite"/>
    </source>
</evidence>
<keyword evidence="4 15" id="KW-0138">CF(0)</keyword>
<accession>A0A517MXU0</accession>
<keyword evidence="8 15" id="KW-0406">Ion transport</keyword>
<keyword evidence="9 15" id="KW-0472">Membrane</keyword>
<keyword evidence="7 15" id="KW-1133">Transmembrane helix</keyword>
<comment type="subunit">
    <text evidence="13">F-type ATPases have 2 components, F(1) - the catalytic core - and F(0) - the membrane proton channel. F(1) has five subunits: alpha(3), beta(3), gamma(1), delta(1), epsilon(1). F(0) has four main subunits: a(1), b(2) and c(10-14). The alpha and beta chains form an alternating ring which encloses part of the gamma chain. F(1) is attached to F(0) by a central stalk formed by the gamma and epsilon chains, while a peripheral stalk is formed by the delta and b chains.</text>
</comment>
<dbReference type="GO" id="GO:0046961">
    <property type="term" value="F:proton-transporting ATPase activity, rotational mechanism"/>
    <property type="evidence" value="ECO:0007669"/>
    <property type="project" value="TreeGrafter"/>
</dbReference>
<dbReference type="HAMAP" id="MF_01398">
    <property type="entry name" value="ATP_synth_b_bprime"/>
    <property type="match status" value="1"/>
</dbReference>
<evidence type="ECO:0000256" key="8">
    <source>
        <dbReference type="ARBA" id="ARBA00023065"/>
    </source>
</evidence>
<comment type="subunit">
    <text evidence="15">F-type ATPases have 2 components, F(1) - the catalytic core - and F(0) - the membrane proton channel. F(1) has five subunits: alpha(3), beta(3), gamma(1), delta(1), epsilon(1). F(0) has three main subunits: a(1), b(2) and c(10-14). The alpha and beta chains form an alternating ring which encloses part of the gamma chain. F(1) is attached to F(0) by a central stalk formed by the gamma and epsilon chains, while a peripheral stalk is formed by the delta and b chains.</text>
</comment>
<keyword evidence="6 15" id="KW-0375">Hydrogen ion transport</keyword>
<dbReference type="GO" id="GO:0005886">
    <property type="term" value="C:plasma membrane"/>
    <property type="evidence" value="ECO:0007669"/>
    <property type="project" value="UniProtKB-SubCell"/>
</dbReference>
<evidence type="ECO:0000256" key="2">
    <source>
        <dbReference type="ARBA" id="ARBA00022448"/>
    </source>
</evidence>
<evidence type="ECO:0000256" key="16">
    <source>
        <dbReference type="RuleBase" id="RU003848"/>
    </source>
</evidence>
<dbReference type="GO" id="GO:0046933">
    <property type="term" value="F:proton-transporting ATP synthase activity, rotational mechanism"/>
    <property type="evidence" value="ECO:0007669"/>
    <property type="project" value="UniProtKB-UniRule"/>
</dbReference>
<reference evidence="20 21" key="1">
    <citation type="submission" date="2019-02" db="EMBL/GenBank/DDBJ databases">
        <title>Deep-cultivation of Planctomycetes and their phenomic and genomic characterization uncovers novel biology.</title>
        <authorList>
            <person name="Wiegand S."/>
            <person name="Jogler M."/>
            <person name="Boedeker C."/>
            <person name="Pinto D."/>
            <person name="Vollmers J."/>
            <person name="Rivas-Marin E."/>
            <person name="Kohn T."/>
            <person name="Peeters S.H."/>
            <person name="Heuer A."/>
            <person name="Rast P."/>
            <person name="Oberbeckmann S."/>
            <person name="Bunk B."/>
            <person name="Jeske O."/>
            <person name="Meyerdierks A."/>
            <person name="Storesund J.E."/>
            <person name="Kallscheuer N."/>
            <person name="Luecker S."/>
            <person name="Lage O.M."/>
            <person name="Pohl T."/>
            <person name="Merkel B.J."/>
            <person name="Hornburger P."/>
            <person name="Mueller R.-W."/>
            <person name="Bruemmer F."/>
            <person name="Labrenz M."/>
            <person name="Spormann A.M."/>
            <person name="Op den Camp H."/>
            <person name="Overmann J."/>
            <person name="Amann R."/>
            <person name="Jetten M.S.M."/>
            <person name="Mascher T."/>
            <person name="Medema M.H."/>
            <person name="Devos D.P."/>
            <person name="Kaster A.-K."/>
            <person name="Ovreas L."/>
            <person name="Rohde M."/>
            <person name="Galperin M.Y."/>
            <person name="Jogler C."/>
        </authorList>
    </citation>
    <scope>NUCLEOTIDE SEQUENCE [LARGE SCALE GENOMIC DNA]</scope>
    <source>
        <strain evidence="20 21">HG15A2</strain>
    </source>
</reference>
<dbReference type="OrthoDB" id="274361at2"/>
<keyword evidence="3 15" id="KW-1003">Cell membrane</keyword>
<feature type="transmembrane region" description="Helical" evidence="15">
    <location>
        <begin position="63"/>
        <end position="83"/>
    </location>
</feature>
<evidence type="ECO:0000256" key="13">
    <source>
        <dbReference type="ARBA" id="ARBA00026054"/>
    </source>
</evidence>
<evidence type="ECO:0000313" key="21">
    <source>
        <dbReference type="Proteomes" id="UP000319852"/>
    </source>
</evidence>
<proteinExistence type="inferred from homology"/>
<evidence type="ECO:0000256" key="17">
    <source>
        <dbReference type="SAM" id="Coils"/>
    </source>
</evidence>
<comment type="subcellular location">
    <subcellularLocation>
        <location evidence="15">Cell membrane</location>
        <topology evidence="15">Single-pass membrane protein</topology>
    </subcellularLocation>
    <subcellularLocation>
        <location evidence="14">Endomembrane system</location>
        <topology evidence="14">Single-pass membrane protein</topology>
    </subcellularLocation>
</comment>
<dbReference type="InterPro" id="IPR050059">
    <property type="entry name" value="ATP_synthase_B_chain"/>
</dbReference>
<evidence type="ECO:0000256" key="10">
    <source>
        <dbReference type="ARBA" id="ARBA00023310"/>
    </source>
</evidence>
<evidence type="ECO:0000256" key="14">
    <source>
        <dbReference type="ARBA" id="ARBA00037847"/>
    </source>
</evidence>
<comment type="function">
    <text evidence="12">Component of the F(0) channel, it forms part of the peripheral stalk, linking F(1) to F(0). The b'-subunit is a diverged and duplicated form of b found in plants and photosynthetic bacteria.</text>
</comment>
<evidence type="ECO:0000256" key="1">
    <source>
        <dbReference type="ARBA" id="ARBA00005513"/>
    </source>
</evidence>
<keyword evidence="17" id="KW-0175">Coiled coil</keyword>
<evidence type="ECO:0000256" key="4">
    <source>
        <dbReference type="ARBA" id="ARBA00022547"/>
    </source>
</evidence>
<keyword evidence="5 15" id="KW-0812">Transmembrane</keyword>
<feature type="region of interest" description="Disordered" evidence="18">
    <location>
        <begin position="32"/>
        <end position="52"/>
    </location>
</feature>
<evidence type="ECO:0000256" key="15">
    <source>
        <dbReference type="HAMAP-Rule" id="MF_01398"/>
    </source>
</evidence>
<dbReference type="GO" id="GO:0045259">
    <property type="term" value="C:proton-transporting ATP synthase complex"/>
    <property type="evidence" value="ECO:0007669"/>
    <property type="project" value="UniProtKB-KW"/>
</dbReference>
<dbReference type="RefSeq" id="WP_145060865.1">
    <property type="nucleotide sequence ID" value="NZ_CP036263.1"/>
</dbReference>
<feature type="coiled-coil region" evidence="17">
    <location>
        <begin position="101"/>
        <end position="183"/>
    </location>
</feature>
<keyword evidence="10 15" id="KW-0066">ATP synthesis</keyword>
<dbReference type="InterPro" id="IPR005864">
    <property type="entry name" value="ATP_synth_F0_bsu_bac"/>
</dbReference>
<dbReference type="Pfam" id="PF00430">
    <property type="entry name" value="ATP-synt_B"/>
    <property type="match status" value="1"/>
</dbReference>
<keyword evidence="2 15" id="KW-0813">Transport</keyword>
<dbReference type="EMBL" id="CP036263">
    <property type="protein sequence ID" value="QDS99689.1"/>
    <property type="molecule type" value="Genomic_DNA"/>
</dbReference>
<dbReference type="Proteomes" id="UP000319852">
    <property type="component" value="Chromosome"/>
</dbReference>
<dbReference type="KEGG" id="amob:HG15A2_30160"/>
<dbReference type="CDD" id="cd06503">
    <property type="entry name" value="ATP-synt_Fo_b"/>
    <property type="match status" value="1"/>
</dbReference>
<keyword evidence="21" id="KW-1185">Reference proteome</keyword>
<evidence type="ECO:0000256" key="9">
    <source>
        <dbReference type="ARBA" id="ARBA00023136"/>
    </source>
</evidence>
<feature type="signal peptide" evidence="19">
    <location>
        <begin position="1"/>
        <end position="28"/>
    </location>
</feature>
<evidence type="ECO:0000256" key="5">
    <source>
        <dbReference type="ARBA" id="ARBA00022692"/>
    </source>
</evidence>
<comment type="function">
    <text evidence="11 15">F(1)F(0) ATP synthase produces ATP from ADP in the presence of a proton or sodium gradient. F-type ATPases consist of two structural domains, F(1) containing the extramembraneous catalytic core and F(0) containing the membrane proton channel, linked together by a central stalk and a peripheral stalk. During catalysis, ATP synthesis in the catalytic domain of F(1) is coupled via a rotary mechanism of the central stalk subunits to proton translocation.</text>
</comment>
<evidence type="ECO:0000256" key="19">
    <source>
        <dbReference type="SAM" id="SignalP"/>
    </source>
</evidence>
<dbReference type="AlphaFoldDB" id="A0A517MXU0"/>
<dbReference type="GO" id="GO:0012505">
    <property type="term" value="C:endomembrane system"/>
    <property type="evidence" value="ECO:0007669"/>
    <property type="project" value="UniProtKB-SubCell"/>
</dbReference>
<dbReference type="NCBIfam" id="TIGR01144">
    <property type="entry name" value="ATP_synt_b"/>
    <property type="match status" value="1"/>
</dbReference>
<sequence length="217" mass="23295" precursor="true">MSNFVSHSLRRVFAFLLTVAVLATTAVAEDAGGAGHGGHASDDPGHMNANAGLESPAEWSTQLAVYTFVVFWLLLAILAKAAWPKISSALVEREKHIEGQIAAAEGKHEEAKRLLAEHEARLASTADEVRAMLEEARRDAEATKEQIVAEARTAAEQEQQRGIREIELAADQAMKNLAEHSANLAIQMAGKVIGENISADRQAALVRESLAQLASNN</sequence>
<name>A0A517MXU0_9BACT</name>
<dbReference type="InterPro" id="IPR002146">
    <property type="entry name" value="ATP_synth_b/b'su_bac/chlpt"/>
</dbReference>
<evidence type="ECO:0000313" key="20">
    <source>
        <dbReference type="EMBL" id="QDS99689.1"/>
    </source>
</evidence>
<dbReference type="PANTHER" id="PTHR33445">
    <property type="entry name" value="ATP SYNTHASE SUBUNIT B', CHLOROPLASTIC"/>
    <property type="match status" value="1"/>
</dbReference>